<evidence type="ECO:0000313" key="1">
    <source>
        <dbReference type="EMBL" id="MFB9313649.1"/>
    </source>
</evidence>
<name>A0ABV5KA89_9ACTN</name>
<protein>
    <submittedName>
        <fullName evidence="1">Uncharacterized protein</fullName>
    </submittedName>
</protein>
<reference evidence="1 2" key="1">
    <citation type="submission" date="2024-09" db="EMBL/GenBank/DDBJ databases">
        <authorList>
            <person name="Sun Q."/>
            <person name="Mori K."/>
        </authorList>
    </citation>
    <scope>NUCLEOTIDE SEQUENCE [LARGE SCALE GENOMIC DNA]</scope>
    <source>
        <strain evidence="1 2">JCM 9626</strain>
    </source>
</reference>
<evidence type="ECO:0000313" key="2">
    <source>
        <dbReference type="Proteomes" id="UP001589750"/>
    </source>
</evidence>
<accession>A0ABV5KA89</accession>
<feature type="non-terminal residue" evidence="1">
    <location>
        <position position="1"/>
    </location>
</feature>
<comment type="caution">
    <text evidence="1">The sequence shown here is derived from an EMBL/GenBank/DDBJ whole genome shotgun (WGS) entry which is preliminary data.</text>
</comment>
<dbReference type="RefSeq" id="WP_379141503.1">
    <property type="nucleotide sequence ID" value="NZ_JBHMDG010000012.1"/>
</dbReference>
<gene>
    <name evidence="1" type="ORF">ACFFRI_11400</name>
</gene>
<proteinExistence type="predicted"/>
<sequence length="560" mass="57550">AEWTTVSAMGVDLDLPVALSVPGPSDCGRDIVGWASPTADRCAWAVTVSRAAKQLSTGMSRPGLTADETSGYVDVGDHVVDVADSAGLDHATARRILASARPEGDPVPDVETWESLAVGDGFVADVPVGGEVDVEVPSGDRRCSGGGAGAIERGDGRWTVALCTGDRHYLVGPTQALTDVAAASVREGTTDGWTTLTVADVAVDVPPGWRQVGCARVGTLLPAGGTCASTGPRATVLDESSTRYVGPYLDKGLGSVLAGSQIVSVEGAPFATARRILASARPVGTAVPDLAEWEGVEVGEVYLAEVPVDGAVEVSLSEADVDCRDPGGPSRAYQREDGRWAAGYCGDRFVDVVGPTQALTDLVALSVRERERESDDVDDWTTMSVGGISVDVPSDWSDVTGCSFGASGGSVQPPGSNVCDGRIPGVVVSKTIDATWTPPGVGARQGWVFVGTQTVGVDGVSTPTRRRILASARPVGTGPPDVTEWRTVRLEDGITAVVPGDPAVEVTVSGAIPSCTGDRALARPAADGRWQVGLCADHIVTVTAPTQALADLVASQVEGY</sequence>
<organism evidence="1 2">
    <name type="scientific">Nocardioides plantarum</name>
    <dbReference type="NCBI Taxonomy" id="29299"/>
    <lineage>
        <taxon>Bacteria</taxon>
        <taxon>Bacillati</taxon>
        <taxon>Actinomycetota</taxon>
        <taxon>Actinomycetes</taxon>
        <taxon>Propionibacteriales</taxon>
        <taxon>Nocardioidaceae</taxon>
        <taxon>Nocardioides</taxon>
    </lineage>
</organism>
<dbReference type="EMBL" id="JBHMDG010000012">
    <property type="protein sequence ID" value="MFB9313649.1"/>
    <property type="molecule type" value="Genomic_DNA"/>
</dbReference>
<dbReference type="Proteomes" id="UP001589750">
    <property type="component" value="Unassembled WGS sequence"/>
</dbReference>
<keyword evidence="2" id="KW-1185">Reference proteome</keyword>